<protein>
    <recommendedName>
        <fullName evidence="3">3-beta hydroxysteroid dehydrogenase/isomerase domain-containing protein</fullName>
    </recommendedName>
</protein>
<dbReference type="InterPro" id="IPR050177">
    <property type="entry name" value="Lipid_A_modif_metabolic_enz"/>
</dbReference>
<evidence type="ECO:0000256" key="2">
    <source>
        <dbReference type="ARBA" id="ARBA00023002"/>
    </source>
</evidence>
<keyword evidence="5" id="KW-1185">Reference proteome</keyword>
<dbReference type="AlphaFoldDB" id="A0A067PYX4"/>
<proteinExistence type="inferred from homology"/>
<dbReference type="PANTHER" id="PTHR43245:SF51">
    <property type="entry name" value="SHORT CHAIN DEHYDROGENASE_REDUCTASE FAMILY 42E, MEMBER 2"/>
    <property type="match status" value="1"/>
</dbReference>
<dbReference type="STRING" id="933084.A0A067PYX4"/>
<organism evidence="4 5">
    <name type="scientific">Jaapia argillacea MUCL 33604</name>
    <dbReference type="NCBI Taxonomy" id="933084"/>
    <lineage>
        <taxon>Eukaryota</taxon>
        <taxon>Fungi</taxon>
        <taxon>Dikarya</taxon>
        <taxon>Basidiomycota</taxon>
        <taxon>Agaricomycotina</taxon>
        <taxon>Agaricomycetes</taxon>
        <taxon>Agaricomycetidae</taxon>
        <taxon>Jaapiales</taxon>
        <taxon>Jaapiaceae</taxon>
        <taxon>Jaapia</taxon>
    </lineage>
</organism>
<comment type="similarity">
    <text evidence="1">Belongs to the 3-beta-HSD family.</text>
</comment>
<dbReference type="GO" id="GO:0016616">
    <property type="term" value="F:oxidoreductase activity, acting on the CH-OH group of donors, NAD or NADP as acceptor"/>
    <property type="evidence" value="ECO:0007669"/>
    <property type="project" value="InterPro"/>
</dbReference>
<dbReference type="GO" id="GO:0006694">
    <property type="term" value="P:steroid biosynthetic process"/>
    <property type="evidence" value="ECO:0007669"/>
    <property type="project" value="InterPro"/>
</dbReference>
<keyword evidence="2" id="KW-0560">Oxidoreductase</keyword>
<dbReference type="PANTHER" id="PTHR43245">
    <property type="entry name" value="BIFUNCTIONAL POLYMYXIN RESISTANCE PROTEIN ARNA"/>
    <property type="match status" value="1"/>
</dbReference>
<evidence type="ECO:0000313" key="5">
    <source>
        <dbReference type="Proteomes" id="UP000027265"/>
    </source>
</evidence>
<evidence type="ECO:0000259" key="3">
    <source>
        <dbReference type="Pfam" id="PF01073"/>
    </source>
</evidence>
<name>A0A067PYX4_9AGAM</name>
<accession>A0A067PYX4</accession>
<dbReference type="InParanoid" id="A0A067PYX4"/>
<reference evidence="5" key="1">
    <citation type="journal article" date="2014" name="Proc. Natl. Acad. Sci. U.S.A.">
        <title>Extensive sampling of basidiomycete genomes demonstrates inadequacy of the white-rot/brown-rot paradigm for wood decay fungi.</title>
        <authorList>
            <person name="Riley R."/>
            <person name="Salamov A.A."/>
            <person name="Brown D.W."/>
            <person name="Nagy L.G."/>
            <person name="Floudas D."/>
            <person name="Held B.W."/>
            <person name="Levasseur A."/>
            <person name="Lombard V."/>
            <person name="Morin E."/>
            <person name="Otillar R."/>
            <person name="Lindquist E.A."/>
            <person name="Sun H."/>
            <person name="LaButti K.M."/>
            <person name="Schmutz J."/>
            <person name="Jabbour D."/>
            <person name="Luo H."/>
            <person name="Baker S.E."/>
            <person name="Pisabarro A.G."/>
            <person name="Walton J.D."/>
            <person name="Blanchette R.A."/>
            <person name="Henrissat B."/>
            <person name="Martin F."/>
            <person name="Cullen D."/>
            <person name="Hibbett D.S."/>
            <person name="Grigoriev I.V."/>
        </authorList>
    </citation>
    <scope>NUCLEOTIDE SEQUENCE [LARGE SCALE GENOMIC DNA]</scope>
    <source>
        <strain evidence="5">MUCL 33604</strain>
    </source>
</reference>
<dbReference type="InterPro" id="IPR036291">
    <property type="entry name" value="NAD(P)-bd_dom_sf"/>
</dbReference>
<dbReference type="EMBL" id="KL197714">
    <property type="protein sequence ID" value="KDQ60018.1"/>
    <property type="molecule type" value="Genomic_DNA"/>
</dbReference>
<gene>
    <name evidence="4" type="ORF">JAAARDRAFT_56033</name>
</gene>
<dbReference type="InterPro" id="IPR002225">
    <property type="entry name" value="3Beta_OHSteriod_DH/Estase"/>
</dbReference>
<evidence type="ECO:0000313" key="4">
    <source>
        <dbReference type="EMBL" id="KDQ60018.1"/>
    </source>
</evidence>
<evidence type="ECO:0000256" key="1">
    <source>
        <dbReference type="ARBA" id="ARBA00009219"/>
    </source>
</evidence>
<dbReference type="Gene3D" id="3.40.50.720">
    <property type="entry name" value="NAD(P)-binding Rossmann-like Domain"/>
    <property type="match status" value="1"/>
</dbReference>
<dbReference type="SUPFAM" id="SSF51735">
    <property type="entry name" value="NAD(P)-binding Rossmann-fold domains"/>
    <property type="match status" value="1"/>
</dbReference>
<dbReference type="Proteomes" id="UP000027265">
    <property type="component" value="Unassembled WGS sequence"/>
</dbReference>
<dbReference type="Pfam" id="PF01073">
    <property type="entry name" value="3Beta_HSD"/>
    <property type="match status" value="1"/>
</dbReference>
<sequence>MSDVPRESYLVVGGAGFLGGAIVKALLARGETKIAIFDLVPRTFNGDVQVFVGDITDNQAVSSAIEKSGATCIFHTASPIHGLPPPIYPRVNVVGTRVVLDTAIAHKVQKFVYTSSTGVVYTGKPFDGVDEKTAPVVKKGWDAYHDTKAKGELMVLEANDEREGGLRTCAIRPCGMIGPDDKQVMYPSAKALQEGKANIQIGPNTALVDFVYVGNVADAHILAADKLIPSDPTSSTKVAGEAFFITNAQPLPFWDVQNLIYRELGHVPSPKEIKVIPRRAAMVLAFIFEASAKITRSKPRLEKYNVIYTTTQQVYCIDKARTVLGYEPKVSLEEGARLMVEWWKEEGYKKYQDKP</sequence>
<dbReference type="HOGENOM" id="CLU_007383_6_8_1"/>
<dbReference type="OrthoDB" id="10058185at2759"/>
<feature type="domain" description="3-beta hydroxysteroid dehydrogenase/isomerase" evidence="3">
    <location>
        <begin position="10"/>
        <end position="267"/>
    </location>
</feature>